<dbReference type="RefSeq" id="WP_212775368.1">
    <property type="nucleotide sequence ID" value="NZ_BSCY01000026.1"/>
</dbReference>
<dbReference type="InterPro" id="IPR029216">
    <property type="entry name" value="Phyto-Amp"/>
</dbReference>
<keyword evidence="4" id="KW-1185">Reference proteome</keyword>
<dbReference type="EMBL" id="BSCY01000026">
    <property type="protein sequence ID" value="GLH61580.1"/>
    <property type="molecule type" value="Genomic_DNA"/>
</dbReference>
<evidence type="ECO:0000313" key="4">
    <source>
        <dbReference type="Proteomes" id="UP001371615"/>
    </source>
</evidence>
<dbReference type="Proteomes" id="UP001371615">
    <property type="component" value="Unassembled WGS sequence"/>
</dbReference>
<protein>
    <recommendedName>
        <fullName evidence="5">Antigenic membrane protein Amp</fullName>
    </recommendedName>
</protein>
<reference evidence="3" key="1">
    <citation type="submission" date="2022-11" db="EMBL/GenBank/DDBJ databases">
        <title>Phyllogen, a phyllody-inducing phytoplasma effector family, horizontally transferred to various phytoplasmas via transposable elements.</title>
        <authorList>
            <person name="Tokuda R."/>
            <person name="Maejima K."/>
            <person name="Yamaji Y."/>
            <person name="Namba S."/>
        </authorList>
    </citation>
    <scope>NUCLEOTIDE SEQUENCE [LARGE SCALE GENOMIC DNA]</scope>
    <source>
        <strain evidence="3">RhY</strain>
    </source>
</reference>
<comment type="caution">
    <text evidence="3">The sequence shown here is derived from an EMBL/GenBank/DDBJ whole genome shotgun (WGS) entry which is preliminary data.</text>
</comment>
<keyword evidence="1" id="KW-0472">Membrane</keyword>
<evidence type="ECO:0000313" key="3">
    <source>
        <dbReference type="EMBL" id="GLH61580.1"/>
    </source>
</evidence>
<keyword evidence="2" id="KW-0732">Signal</keyword>
<accession>A0ABQ5PU65</accession>
<keyword evidence="1" id="KW-1133">Transmembrane helix</keyword>
<sequence length="233" mass="25117">MQNQKTQKSLVAKVLVLFAAVALMFVGVQVFADDPLDLSTLKCDTPLELTANDASDAEKVVTQWKVQNTSLDKKVTKDSVKVQVINNQVKVTPVDASTTSALKGEKLLDLVGVCELNKLTLGTDKKLTLTVKDDKVDAKAGLKALREAGAKVPATVTENDLTFTVGKGDDANKVTVKAVDGKTTVSGQVTFEFNVVQKPWYKTVWFLTLVAVVVVSAVAGGVFFFVKKNKKNK</sequence>
<feature type="transmembrane region" description="Helical" evidence="1">
    <location>
        <begin position="204"/>
        <end position="226"/>
    </location>
</feature>
<evidence type="ECO:0008006" key="5">
    <source>
        <dbReference type="Google" id="ProtNLM"/>
    </source>
</evidence>
<keyword evidence="1" id="KW-0812">Transmembrane</keyword>
<feature type="chain" id="PRO_5045949910" description="Antigenic membrane protein Amp" evidence="2">
    <location>
        <begin position="33"/>
        <end position="233"/>
    </location>
</feature>
<proteinExistence type="predicted"/>
<evidence type="ECO:0000256" key="2">
    <source>
        <dbReference type="SAM" id="SignalP"/>
    </source>
</evidence>
<gene>
    <name evidence="3" type="ORF">RHYP_5260</name>
</gene>
<feature type="signal peptide" evidence="2">
    <location>
        <begin position="1"/>
        <end position="32"/>
    </location>
</feature>
<name>A0ABQ5PU65_9MOLU</name>
<dbReference type="Pfam" id="PF15438">
    <property type="entry name" value="Phyto-Amp"/>
    <property type="match status" value="1"/>
</dbReference>
<organism evidence="3 4">
    <name type="scientific">Rhus yellows phytoplasma</name>
    <dbReference type="NCBI Taxonomy" id="1225349"/>
    <lineage>
        <taxon>Bacteria</taxon>
        <taxon>Bacillati</taxon>
        <taxon>Mycoplasmatota</taxon>
        <taxon>Mollicutes</taxon>
        <taxon>Acholeplasmatales</taxon>
        <taxon>Acholeplasmataceae</taxon>
        <taxon>Candidatus Phytoplasma</taxon>
        <taxon>16SrI (Aster yellows group)</taxon>
    </lineage>
</organism>
<evidence type="ECO:0000256" key="1">
    <source>
        <dbReference type="SAM" id="Phobius"/>
    </source>
</evidence>